<dbReference type="InterPro" id="IPR014284">
    <property type="entry name" value="RNA_pol_sigma-70_dom"/>
</dbReference>
<evidence type="ECO:0000259" key="5">
    <source>
        <dbReference type="Pfam" id="PF04542"/>
    </source>
</evidence>
<dbReference type="GO" id="GO:0006352">
    <property type="term" value="P:DNA-templated transcription initiation"/>
    <property type="evidence" value="ECO:0007669"/>
    <property type="project" value="InterPro"/>
</dbReference>
<evidence type="ECO:0000256" key="2">
    <source>
        <dbReference type="ARBA" id="ARBA00023015"/>
    </source>
</evidence>
<keyword evidence="4" id="KW-0804">Transcription</keyword>
<dbReference type="EMBL" id="SLXB01000026">
    <property type="protein sequence ID" value="TCO88381.1"/>
    <property type="molecule type" value="Genomic_DNA"/>
</dbReference>
<evidence type="ECO:0000313" key="8">
    <source>
        <dbReference type="Proteomes" id="UP000295600"/>
    </source>
</evidence>
<dbReference type="InterPro" id="IPR036388">
    <property type="entry name" value="WH-like_DNA-bd_sf"/>
</dbReference>
<organism evidence="7 8">
    <name type="scientific">Prevotella heparinolytica</name>
    <dbReference type="NCBI Taxonomy" id="28113"/>
    <lineage>
        <taxon>Bacteria</taxon>
        <taxon>Pseudomonadati</taxon>
        <taxon>Bacteroidota</taxon>
        <taxon>Bacteroidia</taxon>
        <taxon>Bacteroidales</taxon>
        <taxon>Bacteroidaceae</taxon>
        <taxon>Bacteroides</taxon>
    </lineage>
</organism>
<dbReference type="GO" id="GO:0003677">
    <property type="term" value="F:DNA binding"/>
    <property type="evidence" value="ECO:0007669"/>
    <property type="project" value="InterPro"/>
</dbReference>
<dbReference type="InterPro" id="IPR013324">
    <property type="entry name" value="RNA_pol_sigma_r3/r4-like"/>
</dbReference>
<comment type="similarity">
    <text evidence="1">Belongs to the sigma-70 factor family. ECF subfamily.</text>
</comment>
<feature type="domain" description="RNA polymerase sigma-70 region 2" evidence="5">
    <location>
        <begin position="20"/>
        <end position="84"/>
    </location>
</feature>
<sequence>MEEEKENNRSDALKDKFETLFKENYSCLYYYALHFIPDSEICKDLVSDTFHFIWENIETLRMETAKVYMYTHLQRLCIDYLRRLGMAVSKTDSYLAMLREWNENDWRESEERIQNIMCLIKQMPTLTRTVMEQCYIYKKKYVEVAEFTGLSESGVRKHVMKGLNIIRRYFSVKYKKRQ</sequence>
<reference evidence="7 8" key="1">
    <citation type="submission" date="2019-03" db="EMBL/GenBank/DDBJ databases">
        <title>Genomic Encyclopedia of Type Strains, Phase IV (KMG-IV): sequencing the most valuable type-strain genomes for metagenomic binning, comparative biology and taxonomic classification.</title>
        <authorList>
            <person name="Goeker M."/>
        </authorList>
    </citation>
    <scope>NUCLEOTIDE SEQUENCE [LARGE SCALE GENOMIC DNA]</scope>
    <source>
        <strain evidence="7 8">DSM 23917</strain>
    </source>
</reference>
<dbReference type="GO" id="GO:0016987">
    <property type="term" value="F:sigma factor activity"/>
    <property type="evidence" value="ECO:0007669"/>
    <property type="project" value="UniProtKB-KW"/>
</dbReference>
<dbReference type="InterPro" id="IPR039425">
    <property type="entry name" value="RNA_pol_sigma-70-like"/>
</dbReference>
<evidence type="ECO:0000256" key="1">
    <source>
        <dbReference type="ARBA" id="ARBA00010641"/>
    </source>
</evidence>
<dbReference type="SUPFAM" id="SSF88946">
    <property type="entry name" value="Sigma2 domain of RNA polymerase sigma factors"/>
    <property type="match status" value="1"/>
</dbReference>
<accession>A0A4R2LHN0</accession>
<dbReference type="InterPro" id="IPR007627">
    <property type="entry name" value="RNA_pol_sigma70_r2"/>
</dbReference>
<dbReference type="GeneID" id="94546899"/>
<dbReference type="SUPFAM" id="SSF88659">
    <property type="entry name" value="Sigma3 and sigma4 domains of RNA polymerase sigma factors"/>
    <property type="match status" value="1"/>
</dbReference>
<evidence type="ECO:0000313" key="7">
    <source>
        <dbReference type="EMBL" id="TCO88381.1"/>
    </source>
</evidence>
<dbReference type="InterPro" id="IPR013249">
    <property type="entry name" value="RNA_pol_sigma70_r4_t2"/>
</dbReference>
<evidence type="ECO:0000256" key="4">
    <source>
        <dbReference type="ARBA" id="ARBA00023163"/>
    </source>
</evidence>
<evidence type="ECO:0000259" key="6">
    <source>
        <dbReference type="Pfam" id="PF08281"/>
    </source>
</evidence>
<dbReference type="RefSeq" id="WP_131927244.1">
    <property type="nucleotide sequence ID" value="NZ_CAUSQV010000018.1"/>
</dbReference>
<dbReference type="Pfam" id="PF04542">
    <property type="entry name" value="Sigma70_r2"/>
    <property type="match status" value="1"/>
</dbReference>
<evidence type="ECO:0000256" key="3">
    <source>
        <dbReference type="ARBA" id="ARBA00023082"/>
    </source>
</evidence>
<comment type="caution">
    <text evidence="7">The sequence shown here is derived from an EMBL/GenBank/DDBJ whole genome shotgun (WGS) entry which is preliminary data.</text>
</comment>
<dbReference type="PANTHER" id="PTHR43133:SF46">
    <property type="entry name" value="RNA POLYMERASE SIGMA-70 FACTOR ECF SUBFAMILY"/>
    <property type="match status" value="1"/>
</dbReference>
<dbReference type="Gene3D" id="1.10.1740.10">
    <property type="match status" value="1"/>
</dbReference>
<keyword evidence="2" id="KW-0805">Transcription regulation</keyword>
<gene>
    <name evidence="7" type="ORF">EV202_12641</name>
</gene>
<dbReference type="Gene3D" id="1.10.10.10">
    <property type="entry name" value="Winged helix-like DNA-binding domain superfamily/Winged helix DNA-binding domain"/>
    <property type="match status" value="1"/>
</dbReference>
<dbReference type="Proteomes" id="UP000295600">
    <property type="component" value="Unassembled WGS sequence"/>
</dbReference>
<dbReference type="PANTHER" id="PTHR43133">
    <property type="entry name" value="RNA POLYMERASE ECF-TYPE SIGMA FACTO"/>
    <property type="match status" value="1"/>
</dbReference>
<dbReference type="InterPro" id="IPR013325">
    <property type="entry name" value="RNA_pol_sigma_r2"/>
</dbReference>
<dbReference type="NCBIfam" id="TIGR02937">
    <property type="entry name" value="sigma70-ECF"/>
    <property type="match status" value="1"/>
</dbReference>
<keyword evidence="3" id="KW-0731">Sigma factor</keyword>
<dbReference type="Pfam" id="PF08281">
    <property type="entry name" value="Sigma70_r4_2"/>
    <property type="match status" value="1"/>
</dbReference>
<name>A0A4R2LHN0_9BACE</name>
<protein>
    <submittedName>
        <fullName evidence="7">RNA polymerase sigma-70 factor (ECF subfamily)</fullName>
    </submittedName>
</protein>
<proteinExistence type="inferred from homology"/>
<dbReference type="AlphaFoldDB" id="A0A4R2LHN0"/>
<feature type="domain" description="RNA polymerase sigma factor 70 region 4 type 2" evidence="6">
    <location>
        <begin position="114"/>
        <end position="163"/>
    </location>
</feature>